<protein>
    <submittedName>
        <fullName evidence="1">Uncharacterized protein</fullName>
    </submittedName>
</protein>
<evidence type="ECO:0000313" key="1">
    <source>
        <dbReference type="EMBL" id="GBG83813.1"/>
    </source>
</evidence>
<sequence>MVEVEGLVDVVVEVVGVEEVGEGVLLEAAVEEGVVCVVEEGGAVVVTTVMEGLFPSSVVTRSDMDDTVAFMLLREAGTKVWRVLRVWRMEERSGVAFFAGGCSPARLRAMLSTESVRMSDMLMEDAIMSGEEGVEDAAGTDVEDVAAAMAEATAADEVEAGAAAASAARWEVLDWRGGMRRFGSGRGSGWGGYLQH</sequence>
<dbReference type="Gramene" id="GBG83813">
    <property type="protein sequence ID" value="GBG83813"/>
    <property type="gene ID" value="CBR_g37613"/>
</dbReference>
<dbReference type="Proteomes" id="UP000265515">
    <property type="component" value="Unassembled WGS sequence"/>
</dbReference>
<organism evidence="1 2">
    <name type="scientific">Chara braunii</name>
    <name type="common">Braun's stonewort</name>
    <dbReference type="NCBI Taxonomy" id="69332"/>
    <lineage>
        <taxon>Eukaryota</taxon>
        <taxon>Viridiplantae</taxon>
        <taxon>Streptophyta</taxon>
        <taxon>Charophyceae</taxon>
        <taxon>Charales</taxon>
        <taxon>Characeae</taxon>
        <taxon>Chara</taxon>
    </lineage>
</organism>
<evidence type="ECO:0000313" key="2">
    <source>
        <dbReference type="Proteomes" id="UP000265515"/>
    </source>
</evidence>
<accession>A0A388LNL8</accession>
<reference evidence="1 2" key="1">
    <citation type="journal article" date="2018" name="Cell">
        <title>The Chara Genome: Secondary Complexity and Implications for Plant Terrestrialization.</title>
        <authorList>
            <person name="Nishiyama T."/>
            <person name="Sakayama H."/>
            <person name="Vries J.D."/>
            <person name="Buschmann H."/>
            <person name="Saint-Marcoux D."/>
            <person name="Ullrich K.K."/>
            <person name="Haas F.B."/>
            <person name="Vanderstraeten L."/>
            <person name="Becker D."/>
            <person name="Lang D."/>
            <person name="Vosolsobe S."/>
            <person name="Rombauts S."/>
            <person name="Wilhelmsson P.K.I."/>
            <person name="Janitza P."/>
            <person name="Kern R."/>
            <person name="Heyl A."/>
            <person name="Rumpler F."/>
            <person name="Villalobos L.I.A.C."/>
            <person name="Clay J.M."/>
            <person name="Skokan R."/>
            <person name="Toyoda A."/>
            <person name="Suzuki Y."/>
            <person name="Kagoshima H."/>
            <person name="Schijlen E."/>
            <person name="Tajeshwar N."/>
            <person name="Catarino B."/>
            <person name="Hetherington A.J."/>
            <person name="Saltykova A."/>
            <person name="Bonnot C."/>
            <person name="Breuninger H."/>
            <person name="Symeonidi A."/>
            <person name="Radhakrishnan G.V."/>
            <person name="Van Nieuwerburgh F."/>
            <person name="Deforce D."/>
            <person name="Chang C."/>
            <person name="Karol K.G."/>
            <person name="Hedrich R."/>
            <person name="Ulvskov P."/>
            <person name="Glockner G."/>
            <person name="Delwiche C.F."/>
            <person name="Petrasek J."/>
            <person name="Van de Peer Y."/>
            <person name="Friml J."/>
            <person name="Beilby M."/>
            <person name="Dolan L."/>
            <person name="Kohara Y."/>
            <person name="Sugano S."/>
            <person name="Fujiyama A."/>
            <person name="Delaux P.-M."/>
            <person name="Quint M."/>
            <person name="TheiBen G."/>
            <person name="Hagemann M."/>
            <person name="Harholt J."/>
            <person name="Dunand C."/>
            <person name="Zachgo S."/>
            <person name="Langdale J."/>
            <person name="Maumus F."/>
            <person name="Straeten D.V.D."/>
            <person name="Gould S.B."/>
            <person name="Rensing S.A."/>
        </authorList>
    </citation>
    <scope>NUCLEOTIDE SEQUENCE [LARGE SCALE GENOMIC DNA]</scope>
    <source>
        <strain evidence="1 2">S276</strain>
    </source>
</reference>
<dbReference type="EMBL" id="BFEA01000452">
    <property type="protein sequence ID" value="GBG83813.1"/>
    <property type="molecule type" value="Genomic_DNA"/>
</dbReference>
<gene>
    <name evidence="1" type="ORF">CBR_g37613</name>
</gene>
<name>A0A388LNL8_CHABU</name>
<dbReference type="AlphaFoldDB" id="A0A388LNL8"/>
<comment type="caution">
    <text evidence="1">The sequence shown here is derived from an EMBL/GenBank/DDBJ whole genome shotgun (WGS) entry which is preliminary data.</text>
</comment>
<keyword evidence="2" id="KW-1185">Reference proteome</keyword>
<proteinExistence type="predicted"/>